<feature type="transmembrane region" description="Helical" evidence="6">
    <location>
        <begin position="73"/>
        <end position="91"/>
    </location>
</feature>
<dbReference type="Pfam" id="PF03547">
    <property type="entry name" value="Mem_trans"/>
    <property type="match status" value="1"/>
</dbReference>
<accession>A0A1L9PXA3</accession>
<evidence type="ECO:0000313" key="8">
    <source>
        <dbReference type="Proteomes" id="UP000184073"/>
    </source>
</evidence>
<keyword evidence="2 6" id="KW-0812">Transmembrane</keyword>
<evidence type="ECO:0000256" key="1">
    <source>
        <dbReference type="ARBA" id="ARBA00004141"/>
    </source>
</evidence>
<dbReference type="RefSeq" id="XP_040671847.1">
    <property type="nucleotide sequence ID" value="XM_040807598.1"/>
</dbReference>
<organism evidence="7 8">
    <name type="scientific">Aspergillus versicolor CBS 583.65</name>
    <dbReference type="NCBI Taxonomy" id="1036611"/>
    <lineage>
        <taxon>Eukaryota</taxon>
        <taxon>Fungi</taxon>
        <taxon>Dikarya</taxon>
        <taxon>Ascomycota</taxon>
        <taxon>Pezizomycotina</taxon>
        <taxon>Eurotiomycetes</taxon>
        <taxon>Eurotiomycetidae</taxon>
        <taxon>Eurotiales</taxon>
        <taxon>Aspergillaceae</taxon>
        <taxon>Aspergillus</taxon>
        <taxon>Aspergillus subgen. Nidulantes</taxon>
    </lineage>
</organism>
<evidence type="ECO:0000256" key="3">
    <source>
        <dbReference type="ARBA" id="ARBA00022989"/>
    </source>
</evidence>
<dbReference type="GeneID" id="63723109"/>
<feature type="transmembrane region" description="Helical" evidence="6">
    <location>
        <begin position="41"/>
        <end position="61"/>
    </location>
</feature>
<comment type="subcellular location">
    <subcellularLocation>
        <location evidence="1">Membrane</location>
        <topology evidence="1">Multi-pass membrane protein</topology>
    </subcellularLocation>
</comment>
<dbReference type="InterPro" id="IPR004776">
    <property type="entry name" value="Mem_transp_PIN-like"/>
</dbReference>
<feature type="transmembrane region" description="Helical" evidence="6">
    <location>
        <begin position="372"/>
        <end position="393"/>
    </location>
</feature>
<dbReference type="PROSITE" id="PS51257">
    <property type="entry name" value="PROKAR_LIPOPROTEIN"/>
    <property type="match status" value="1"/>
</dbReference>
<dbReference type="PANTHER" id="PTHR31794">
    <property type="entry name" value="AUXIN EFFLUX TRANSPORTER FAMILY PROTEIN (EUROFUNG)"/>
    <property type="match status" value="1"/>
</dbReference>
<evidence type="ECO:0000313" key="7">
    <source>
        <dbReference type="EMBL" id="OJJ06085.1"/>
    </source>
</evidence>
<dbReference type="AlphaFoldDB" id="A0A1L9PXA3"/>
<reference evidence="8" key="1">
    <citation type="journal article" date="2017" name="Genome Biol.">
        <title>Comparative genomics reveals high biological diversity and specific adaptations in the industrially and medically important fungal genus Aspergillus.</title>
        <authorList>
            <person name="de Vries R.P."/>
            <person name="Riley R."/>
            <person name="Wiebenga A."/>
            <person name="Aguilar-Osorio G."/>
            <person name="Amillis S."/>
            <person name="Uchima C.A."/>
            <person name="Anderluh G."/>
            <person name="Asadollahi M."/>
            <person name="Askin M."/>
            <person name="Barry K."/>
            <person name="Battaglia E."/>
            <person name="Bayram O."/>
            <person name="Benocci T."/>
            <person name="Braus-Stromeyer S.A."/>
            <person name="Caldana C."/>
            <person name="Canovas D."/>
            <person name="Cerqueira G.C."/>
            <person name="Chen F."/>
            <person name="Chen W."/>
            <person name="Choi C."/>
            <person name="Clum A."/>
            <person name="Dos Santos R.A."/>
            <person name="Damasio A.R."/>
            <person name="Diallinas G."/>
            <person name="Emri T."/>
            <person name="Fekete E."/>
            <person name="Flipphi M."/>
            <person name="Freyberg S."/>
            <person name="Gallo A."/>
            <person name="Gournas C."/>
            <person name="Habgood R."/>
            <person name="Hainaut M."/>
            <person name="Harispe M.L."/>
            <person name="Henrissat B."/>
            <person name="Hilden K.S."/>
            <person name="Hope R."/>
            <person name="Hossain A."/>
            <person name="Karabika E."/>
            <person name="Karaffa L."/>
            <person name="Karanyi Z."/>
            <person name="Krasevec N."/>
            <person name="Kuo A."/>
            <person name="Kusch H."/>
            <person name="LaButti K."/>
            <person name="Lagendijk E.L."/>
            <person name="Lapidus A."/>
            <person name="Levasseur A."/>
            <person name="Lindquist E."/>
            <person name="Lipzen A."/>
            <person name="Logrieco A.F."/>
            <person name="MacCabe A."/>
            <person name="Maekelae M.R."/>
            <person name="Malavazi I."/>
            <person name="Melin P."/>
            <person name="Meyer V."/>
            <person name="Mielnichuk N."/>
            <person name="Miskei M."/>
            <person name="Molnar A.P."/>
            <person name="Mule G."/>
            <person name="Ngan C.Y."/>
            <person name="Orejas M."/>
            <person name="Orosz E."/>
            <person name="Ouedraogo J.P."/>
            <person name="Overkamp K.M."/>
            <person name="Park H.-S."/>
            <person name="Perrone G."/>
            <person name="Piumi F."/>
            <person name="Punt P.J."/>
            <person name="Ram A.F."/>
            <person name="Ramon A."/>
            <person name="Rauscher S."/>
            <person name="Record E."/>
            <person name="Riano-Pachon D.M."/>
            <person name="Robert V."/>
            <person name="Roehrig J."/>
            <person name="Ruller R."/>
            <person name="Salamov A."/>
            <person name="Salih N.S."/>
            <person name="Samson R.A."/>
            <person name="Sandor E."/>
            <person name="Sanguinetti M."/>
            <person name="Schuetze T."/>
            <person name="Sepcic K."/>
            <person name="Shelest E."/>
            <person name="Sherlock G."/>
            <person name="Sophianopoulou V."/>
            <person name="Squina F.M."/>
            <person name="Sun H."/>
            <person name="Susca A."/>
            <person name="Todd R.B."/>
            <person name="Tsang A."/>
            <person name="Unkles S.E."/>
            <person name="van de Wiele N."/>
            <person name="van Rossen-Uffink D."/>
            <person name="Oliveira J.V."/>
            <person name="Vesth T.C."/>
            <person name="Visser J."/>
            <person name="Yu J.-H."/>
            <person name="Zhou M."/>
            <person name="Andersen M.R."/>
            <person name="Archer D.B."/>
            <person name="Baker S.E."/>
            <person name="Benoit I."/>
            <person name="Brakhage A.A."/>
            <person name="Braus G.H."/>
            <person name="Fischer R."/>
            <person name="Frisvad J.C."/>
            <person name="Goldman G.H."/>
            <person name="Houbraken J."/>
            <person name="Oakley B."/>
            <person name="Pocsi I."/>
            <person name="Scazzocchio C."/>
            <person name="Seiboth B."/>
            <person name="vanKuyk P.A."/>
            <person name="Wortman J."/>
            <person name="Dyer P.S."/>
            <person name="Grigoriev I.V."/>
        </authorList>
    </citation>
    <scope>NUCLEOTIDE SEQUENCE [LARGE SCALE GENOMIC DNA]</scope>
    <source>
        <strain evidence="8">CBS 583.65</strain>
    </source>
</reference>
<dbReference type="STRING" id="1036611.A0A1L9PXA3"/>
<feature type="region of interest" description="Disordered" evidence="5">
    <location>
        <begin position="174"/>
        <end position="195"/>
    </location>
</feature>
<evidence type="ECO:0008006" key="9">
    <source>
        <dbReference type="Google" id="ProtNLM"/>
    </source>
</evidence>
<dbReference type="EMBL" id="KV878134">
    <property type="protein sequence ID" value="OJJ06085.1"/>
    <property type="molecule type" value="Genomic_DNA"/>
</dbReference>
<feature type="compositionally biased region" description="Basic and acidic residues" evidence="5">
    <location>
        <begin position="186"/>
        <end position="195"/>
    </location>
</feature>
<evidence type="ECO:0000256" key="2">
    <source>
        <dbReference type="ARBA" id="ARBA00022692"/>
    </source>
</evidence>
<protein>
    <recommendedName>
        <fullName evidence="9">Auxin efflux carrier</fullName>
    </recommendedName>
</protein>
<gene>
    <name evidence="7" type="ORF">ASPVEDRAFT_139729</name>
</gene>
<proteinExistence type="predicted"/>
<dbReference type="OrthoDB" id="191139at2759"/>
<keyword evidence="4 6" id="KW-0472">Membrane</keyword>
<sequence length="442" mass="47035">MPRGSLAVSFLGALQACVSVLLTLSYGVAARKFGLIHRSSINDVSALGVKVLLPALILVHLGEQLQLDNALNYVPVLVWSIAYTTLSIALARLASKLLRLPAWVTPACAFNNTTSLPLLLLESLKSVGSLNMIIQDGDSVAEAIARAQSYFLLCGVISKTIGYAVGPAMLKGGDGNEDGNGNGNGNDDRGANHADEEMPLLHGGQAQNQKYSGLDFFSARMKRWARDVVCDFPKRLKQSVIAPFDTPMADVAIICTLVGAVLGLVPQLHKAFFNTYEEGGIFNAWLTSSIKNVGKLFTTLQIFIVGCELGVSFEKMDSGNGGDGAGSTRSSNPGVKAILTIFLIRLVVWPALGISIIYGLARKTSVLRSDPVLWFSMMLMPAGPPALVIQGLAELAKASERQKMTIAKTLTVMYMLSPCISFTITGALKASQAALDGQSTAR</sequence>
<evidence type="ECO:0000256" key="4">
    <source>
        <dbReference type="ARBA" id="ARBA00023136"/>
    </source>
</evidence>
<name>A0A1L9PXA3_ASPVE</name>
<feature type="transmembrane region" description="Helical" evidence="6">
    <location>
        <begin position="337"/>
        <end position="360"/>
    </location>
</feature>
<feature type="transmembrane region" description="Helical" evidence="6">
    <location>
        <begin position="6"/>
        <end position="29"/>
    </location>
</feature>
<feature type="transmembrane region" description="Helical" evidence="6">
    <location>
        <begin position="405"/>
        <end position="428"/>
    </location>
</feature>
<dbReference type="VEuPathDB" id="FungiDB:ASPVEDRAFT_139729"/>
<dbReference type="GO" id="GO:0005783">
    <property type="term" value="C:endoplasmic reticulum"/>
    <property type="evidence" value="ECO:0007669"/>
    <property type="project" value="TreeGrafter"/>
</dbReference>
<dbReference type="PANTHER" id="PTHR31794:SF4">
    <property type="entry name" value="AUXIN EFFLUX TRANSPORTER FAMILY PROTEIN (EUROFUNG)"/>
    <property type="match status" value="1"/>
</dbReference>
<keyword evidence="8" id="KW-1185">Reference proteome</keyword>
<dbReference type="Proteomes" id="UP000184073">
    <property type="component" value="Unassembled WGS sequence"/>
</dbReference>
<dbReference type="GO" id="GO:0055085">
    <property type="term" value="P:transmembrane transport"/>
    <property type="evidence" value="ECO:0007669"/>
    <property type="project" value="InterPro"/>
</dbReference>
<dbReference type="GO" id="GO:0016020">
    <property type="term" value="C:membrane"/>
    <property type="evidence" value="ECO:0007669"/>
    <property type="project" value="UniProtKB-SubCell"/>
</dbReference>
<evidence type="ECO:0000256" key="6">
    <source>
        <dbReference type="SAM" id="Phobius"/>
    </source>
</evidence>
<keyword evidence="3 6" id="KW-1133">Transmembrane helix</keyword>
<evidence type="ECO:0000256" key="5">
    <source>
        <dbReference type="SAM" id="MobiDB-lite"/>
    </source>
</evidence>